<evidence type="ECO:0000259" key="2">
    <source>
        <dbReference type="Pfam" id="PF07075"/>
    </source>
</evidence>
<accession>A0ABT8L1K7</accession>
<comment type="caution">
    <text evidence="4">The sequence shown here is derived from an EMBL/GenBank/DDBJ whole genome shotgun (WGS) entry which is preliminary data.</text>
</comment>
<dbReference type="RefSeq" id="WP_346756263.1">
    <property type="nucleotide sequence ID" value="NZ_JAUJEB010000001.1"/>
</dbReference>
<dbReference type="Proteomes" id="UP001172083">
    <property type="component" value="Unassembled WGS sequence"/>
</dbReference>
<dbReference type="Gene3D" id="3.40.50.12170">
    <property type="entry name" value="Uncharacterised protein PF07075, DUF1343"/>
    <property type="match status" value="1"/>
</dbReference>
<dbReference type="EMBL" id="JAUJEB010000001">
    <property type="protein sequence ID" value="MDN5210926.1"/>
    <property type="molecule type" value="Genomic_DNA"/>
</dbReference>
<evidence type="ECO:0000313" key="5">
    <source>
        <dbReference type="Proteomes" id="UP001172083"/>
    </source>
</evidence>
<name>A0ABT8L1K7_9BACT</name>
<feature type="domain" description="Peptidoglycan beta-N-acetylmuramidase NamZ C-terminal" evidence="3">
    <location>
        <begin position="261"/>
        <end position="397"/>
    </location>
</feature>
<dbReference type="PANTHER" id="PTHR42915:SF1">
    <property type="entry name" value="PEPTIDOGLYCAN BETA-N-ACETYLMURAMIDASE NAMZ"/>
    <property type="match status" value="1"/>
</dbReference>
<dbReference type="Gene3D" id="3.90.1150.140">
    <property type="match status" value="1"/>
</dbReference>
<keyword evidence="1" id="KW-0732">Signal</keyword>
<dbReference type="InterPro" id="IPR048502">
    <property type="entry name" value="NamZ_N"/>
</dbReference>
<evidence type="ECO:0000256" key="1">
    <source>
        <dbReference type="SAM" id="SignalP"/>
    </source>
</evidence>
<feature type="domain" description="Peptidoglycan beta-N-acetylmuramidase NamZ N-terminal" evidence="2">
    <location>
        <begin position="58"/>
        <end position="256"/>
    </location>
</feature>
<feature type="signal peptide" evidence="1">
    <location>
        <begin position="1"/>
        <end position="20"/>
    </location>
</feature>
<organism evidence="4 5">
    <name type="scientific">Agaribacillus aureus</name>
    <dbReference type="NCBI Taxonomy" id="3051825"/>
    <lineage>
        <taxon>Bacteria</taxon>
        <taxon>Pseudomonadati</taxon>
        <taxon>Bacteroidota</taxon>
        <taxon>Cytophagia</taxon>
        <taxon>Cytophagales</taxon>
        <taxon>Splendidivirgaceae</taxon>
        <taxon>Agaribacillus</taxon>
    </lineage>
</organism>
<evidence type="ECO:0000313" key="4">
    <source>
        <dbReference type="EMBL" id="MDN5210926.1"/>
    </source>
</evidence>
<dbReference type="InterPro" id="IPR048503">
    <property type="entry name" value="NamZ_C"/>
</dbReference>
<protein>
    <submittedName>
        <fullName evidence="4">DUF1343 domain-containing protein</fullName>
    </submittedName>
</protein>
<evidence type="ECO:0000259" key="3">
    <source>
        <dbReference type="Pfam" id="PF20732"/>
    </source>
</evidence>
<sequence>MQIKPIFSSAVLLLFLTCCGQETSNNTAESDPSPTEKTIVLGAANFDEYLPALKQKNVAVVVNQTSIIGSTHLVDTLLSRGVNLVKIFSPEHGFRGEAADGEKVDYTADQETGVSLVSLYGKTRKPTREMLEDVDVIIFDIQDVGARFYTYISTMHYIMEACAEYDKKFIVLDRPNPNGDYVDGPVLDLKFRTFVGMHQIPIVHGLTVGELAEMINGEGWLENGARCDLTVIKCREYHHQKPYSLPIRTSPNLPNDQAARLYPTLCLFEGTAMSIGRGTPFPFQAIGYPNEIYGSFTFTPKSIEGVSKYPKLENERCFGVDLRDKKDNLKFSLSYLIDFYHKFPEKEKFFIKSFTRLAGNDKLQQQIIAGLSEEEIRQTWEEDLNRYKEIRKKYLLYPEN</sequence>
<dbReference type="PANTHER" id="PTHR42915">
    <property type="entry name" value="HYPOTHETICAL 460 KDA PROTEIN IN FEUA-SIGW INTERGENIC REGION [PRECURSOR]"/>
    <property type="match status" value="1"/>
</dbReference>
<dbReference type="Pfam" id="PF20732">
    <property type="entry name" value="NamZ_C"/>
    <property type="match status" value="1"/>
</dbReference>
<proteinExistence type="predicted"/>
<dbReference type="InterPro" id="IPR008302">
    <property type="entry name" value="NamZ"/>
</dbReference>
<feature type="chain" id="PRO_5045802026" evidence="1">
    <location>
        <begin position="21"/>
        <end position="400"/>
    </location>
</feature>
<reference evidence="4" key="1">
    <citation type="submission" date="2023-06" db="EMBL/GenBank/DDBJ databases">
        <title>Genomic of Agaribacillus aureum.</title>
        <authorList>
            <person name="Wang G."/>
        </authorList>
    </citation>
    <scope>NUCLEOTIDE SEQUENCE</scope>
    <source>
        <strain evidence="4">BMA12</strain>
    </source>
</reference>
<dbReference type="Pfam" id="PF07075">
    <property type="entry name" value="NamZ_N"/>
    <property type="match status" value="1"/>
</dbReference>
<dbReference type="PIRSF" id="PIRSF016719">
    <property type="entry name" value="UCP016719"/>
    <property type="match status" value="1"/>
</dbReference>
<gene>
    <name evidence="4" type="ORF">QQ020_02665</name>
</gene>
<keyword evidence="5" id="KW-1185">Reference proteome</keyword>